<evidence type="ECO:0000313" key="2">
    <source>
        <dbReference type="Proteomes" id="UP001556170"/>
    </source>
</evidence>
<dbReference type="RefSeq" id="WP_367843556.1">
    <property type="nucleotide sequence ID" value="NZ_JBFOHL010000002.1"/>
</dbReference>
<comment type="caution">
    <text evidence="1">The sequence shown here is derived from an EMBL/GenBank/DDBJ whole genome shotgun (WGS) entry which is preliminary data.</text>
</comment>
<evidence type="ECO:0000313" key="1">
    <source>
        <dbReference type="EMBL" id="MEW9623248.1"/>
    </source>
</evidence>
<dbReference type="EMBL" id="JBFOHL010000002">
    <property type="protein sequence ID" value="MEW9623248.1"/>
    <property type="molecule type" value="Genomic_DNA"/>
</dbReference>
<name>A0ABV3QLZ9_9GAMM</name>
<evidence type="ECO:0008006" key="3">
    <source>
        <dbReference type="Google" id="ProtNLM"/>
    </source>
</evidence>
<sequence length="107" mass="11449">MNARADTTIAMSEVLGIGELLNVPNMKPEFKAQAARNALVPVLSGIAAIGDWMTQDAAHEDLQSETMSNTGYLLTFLANLASDLQHIGAGAQYDLRTRNAKSKEGCL</sequence>
<dbReference type="Proteomes" id="UP001556170">
    <property type="component" value="Unassembled WGS sequence"/>
</dbReference>
<proteinExistence type="predicted"/>
<organism evidence="1 2">
    <name type="scientific">Rhodanobacter geophilus</name>
    <dbReference type="NCBI Taxonomy" id="3162488"/>
    <lineage>
        <taxon>Bacteria</taxon>
        <taxon>Pseudomonadati</taxon>
        <taxon>Pseudomonadota</taxon>
        <taxon>Gammaproteobacteria</taxon>
        <taxon>Lysobacterales</taxon>
        <taxon>Rhodanobacteraceae</taxon>
        <taxon>Rhodanobacter</taxon>
    </lineage>
</organism>
<protein>
    <recommendedName>
        <fullName evidence="3">DUF3077 domain-containing protein</fullName>
    </recommendedName>
</protein>
<reference evidence="1 2" key="1">
    <citation type="submission" date="2024-06" db="EMBL/GenBank/DDBJ databases">
        <authorList>
            <person name="Woo H."/>
        </authorList>
    </citation>
    <scope>NUCLEOTIDE SEQUENCE [LARGE SCALE GENOMIC DNA]</scope>
    <source>
        <strain evidence="1 2">S2-g</strain>
    </source>
</reference>
<gene>
    <name evidence="1" type="ORF">ABQJ56_03300</name>
</gene>
<keyword evidence="2" id="KW-1185">Reference proteome</keyword>
<accession>A0ABV3QLZ9</accession>